<feature type="domain" description="Flagellar basal body rod protein N-terminal" evidence="7">
    <location>
        <begin position="21"/>
        <end position="40"/>
    </location>
</feature>
<dbReference type="InterPro" id="IPR001444">
    <property type="entry name" value="Flag_bb_rod_N"/>
</dbReference>
<evidence type="ECO:0000313" key="8">
    <source>
        <dbReference type="EMBL" id="SHO50703.1"/>
    </source>
</evidence>
<dbReference type="Proteomes" id="UP000184603">
    <property type="component" value="Unassembled WGS sequence"/>
</dbReference>
<dbReference type="GO" id="GO:0071978">
    <property type="term" value="P:bacterial-type flagellum-dependent swarming motility"/>
    <property type="evidence" value="ECO:0007669"/>
    <property type="project" value="TreeGrafter"/>
</dbReference>
<dbReference type="Pfam" id="PF00460">
    <property type="entry name" value="Flg_bb_rod"/>
    <property type="match status" value="1"/>
</dbReference>
<name>A0A1M7YDM0_9BACT</name>
<gene>
    <name evidence="8" type="ORF">SAMN02745220_03601</name>
</gene>
<dbReference type="EMBL" id="FRFE01000020">
    <property type="protein sequence ID" value="SHO50703.1"/>
    <property type="molecule type" value="Genomic_DNA"/>
</dbReference>
<comment type="subunit">
    <text evidence="6">The basal body constitutes a major portion of the flagellar organelle and consists of a number of rings mounted on a central rod.</text>
</comment>
<keyword evidence="8" id="KW-0282">Flagellum</keyword>
<evidence type="ECO:0000256" key="5">
    <source>
        <dbReference type="ARBA" id="ARBA00024934"/>
    </source>
</evidence>
<comment type="similarity">
    <text evidence="2 6">Belongs to the flagella basal body rod proteins family.</text>
</comment>
<dbReference type="PANTHER" id="PTHR30435">
    <property type="entry name" value="FLAGELLAR PROTEIN"/>
    <property type="match status" value="1"/>
</dbReference>
<proteinExistence type="inferred from homology"/>
<evidence type="ECO:0000256" key="4">
    <source>
        <dbReference type="ARBA" id="ARBA00023143"/>
    </source>
</evidence>
<dbReference type="PIRSF" id="PIRSF002889">
    <property type="entry name" value="Rod_FlgB"/>
    <property type="match status" value="1"/>
</dbReference>
<evidence type="ECO:0000256" key="3">
    <source>
        <dbReference type="ARBA" id="ARBA00014376"/>
    </source>
</evidence>
<keyword evidence="4 6" id="KW-0975">Bacterial flagellum</keyword>
<accession>A0A1M7YDM0</accession>
<comment type="subcellular location">
    <subcellularLocation>
        <location evidence="1 6">Bacterial flagellum basal body</location>
    </subcellularLocation>
</comment>
<dbReference type="AlphaFoldDB" id="A0A1M7YDM0"/>
<dbReference type="STRING" id="1121416.SAMN02745220_03601"/>
<protein>
    <recommendedName>
        <fullName evidence="3 6">Flagellar basal body rod protein FlgB</fullName>
    </recommendedName>
</protein>
<reference evidence="8 9" key="1">
    <citation type="submission" date="2016-12" db="EMBL/GenBank/DDBJ databases">
        <authorList>
            <person name="Song W.-J."/>
            <person name="Kurnit D.M."/>
        </authorList>
    </citation>
    <scope>NUCLEOTIDE SEQUENCE [LARGE SCALE GENOMIC DNA]</scope>
    <source>
        <strain evidence="8 9">DSM 18488</strain>
    </source>
</reference>
<evidence type="ECO:0000256" key="6">
    <source>
        <dbReference type="PIRNR" id="PIRNR002889"/>
    </source>
</evidence>
<evidence type="ECO:0000259" key="7">
    <source>
        <dbReference type="Pfam" id="PF00460"/>
    </source>
</evidence>
<organism evidence="8 9">
    <name type="scientific">Desulfopila aestuarii DSM 18488</name>
    <dbReference type="NCBI Taxonomy" id="1121416"/>
    <lineage>
        <taxon>Bacteria</taxon>
        <taxon>Pseudomonadati</taxon>
        <taxon>Thermodesulfobacteriota</taxon>
        <taxon>Desulfobulbia</taxon>
        <taxon>Desulfobulbales</taxon>
        <taxon>Desulfocapsaceae</taxon>
        <taxon>Desulfopila</taxon>
    </lineage>
</organism>
<sequence>MIHTSPFDSSTQILAKVLDLRARNQQVIASNIANAETPGYSPATFHFEDELRSAVSKSTVLPLAGSNERHIAPTLGSLESVRGTITTTPDQTGIGDENGVSVDEEMMKLSENELLYEAAAQLLRKKLGMIKYVVSGGQ</sequence>
<keyword evidence="9" id="KW-1185">Reference proteome</keyword>
<evidence type="ECO:0000256" key="2">
    <source>
        <dbReference type="ARBA" id="ARBA00009677"/>
    </source>
</evidence>
<dbReference type="NCBIfam" id="TIGR01396">
    <property type="entry name" value="FlgB"/>
    <property type="match status" value="1"/>
</dbReference>
<dbReference type="PANTHER" id="PTHR30435:SF12">
    <property type="entry name" value="FLAGELLAR BASAL BODY ROD PROTEIN FLGB"/>
    <property type="match status" value="1"/>
</dbReference>
<keyword evidence="8" id="KW-0966">Cell projection</keyword>
<dbReference type="InterPro" id="IPR006300">
    <property type="entry name" value="FlgB"/>
</dbReference>
<evidence type="ECO:0000256" key="1">
    <source>
        <dbReference type="ARBA" id="ARBA00004117"/>
    </source>
</evidence>
<dbReference type="RefSeq" id="WP_073615055.1">
    <property type="nucleotide sequence ID" value="NZ_FRFE01000020.1"/>
</dbReference>
<comment type="function">
    <text evidence="5 6">Structural component of flagellum, the bacterial motility apparatus. Part of the rod structure of flagellar basal body.</text>
</comment>
<dbReference type="GO" id="GO:0030694">
    <property type="term" value="C:bacterial-type flagellum basal body, rod"/>
    <property type="evidence" value="ECO:0007669"/>
    <property type="project" value="InterPro"/>
</dbReference>
<evidence type="ECO:0000313" key="9">
    <source>
        <dbReference type="Proteomes" id="UP000184603"/>
    </source>
</evidence>
<keyword evidence="8" id="KW-0969">Cilium</keyword>
<dbReference type="OrthoDB" id="9788334at2"/>